<organism evidence="1 2">
    <name type="scientific">Penicillium arizonense</name>
    <dbReference type="NCBI Taxonomy" id="1835702"/>
    <lineage>
        <taxon>Eukaryota</taxon>
        <taxon>Fungi</taxon>
        <taxon>Dikarya</taxon>
        <taxon>Ascomycota</taxon>
        <taxon>Pezizomycotina</taxon>
        <taxon>Eurotiomycetes</taxon>
        <taxon>Eurotiomycetidae</taxon>
        <taxon>Eurotiales</taxon>
        <taxon>Aspergillaceae</taxon>
        <taxon>Penicillium</taxon>
    </lineage>
</organism>
<protein>
    <submittedName>
        <fullName evidence="1">Uncharacterized protein</fullName>
    </submittedName>
</protein>
<name>A0A1F5L2L6_PENAI</name>
<reference evidence="1 2" key="1">
    <citation type="journal article" date="2016" name="Sci. Rep.">
        <title>Penicillium arizonense, a new, genome sequenced fungal species, reveals a high chemical diversity in secreted metabolites.</title>
        <authorList>
            <person name="Grijseels S."/>
            <person name="Nielsen J.C."/>
            <person name="Randelovic M."/>
            <person name="Nielsen J."/>
            <person name="Nielsen K.F."/>
            <person name="Workman M."/>
            <person name="Frisvad J.C."/>
        </authorList>
    </citation>
    <scope>NUCLEOTIDE SEQUENCE [LARGE SCALE GENOMIC DNA]</scope>
    <source>
        <strain evidence="1 2">CBS 141311</strain>
    </source>
</reference>
<keyword evidence="2" id="KW-1185">Reference proteome</keyword>
<evidence type="ECO:0000313" key="1">
    <source>
        <dbReference type="EMBL" id="OGE47473.1"/>
    </source>
</evidence>
<gene>
    <name evidence="1" type="ORF">PENARI_c043G04352</name>
</gene>
<dbReference type="GeneID" id="34581933"/>
<proteinExistence type="predicted"/>
<dbReference type="AlphaFoldDB" id="A0A1F5L2L6"/>
<dbReference type="Proteomes" id="UP000177622">
    <property type="component" value="Unassembled WGS sequence"/>
</dbReference>
<sequence>MTLQEKSYEHHIQLVSAALNSAKRYNVSIQTIQLIDLSLPNDTPWRRPPPPSHMSLAVLLTDLVEHASSVRLLRSHSALDLLSHAKLNIHQLDLCSINVKRVSLENFLHANAESIRSLSFRDVDVIEPNRLEGATLTPAYIRSMTDVPVKKTSKLSCQCSFQEGWKLFFDHDGPLSVPRVTKRKRCAQ</sequence>
<comment type="caution">
    <text evidence="1">The sequence shown here is derived from an EMBL/GenBank/DDBJ whole genome shotgun (WGS) entry which is preliminary data.</text>
</comment>
<dbReference type="RefSeq" id="XP_022482932.1">
    <property type="nucleotide sequence ID" value="XM_022637199.1"/>
</dbReference>
<dbReference type="OrthoDB" id="4396256at2759"/>
<evidence type="ECO:0000313" key="2">
    <source>
        <dbReference type="Proteomes" id="UP000177622"/>
    </source>
</evidence>
<accession>A0A1F5L2L6</accession>
<dbReference type="EMBL" id="LXJU01000043">
    <property type="protein sequence ID" value="OGE47473.1"/>
    <property type="molecule type" value="Genomic_DNA"/>
</dbReference>